<comment type="caution">
    <text evidence="5">The sequence shown here is derived from an EMBL/GenBank/DDBJ whole genome shotgun (WGS) entry which is preliminary data.</text>
</comment>
<evidence type="ECO:0000256" key="3">
    <source>
        <dbReference type="SAM" id="MobiDB-lite"/>
    </source>
</evidence>
<dbReference type="InterPro" id="IPR006148">
    <property type="entry name" value="Glc/Gal-6P_isomerase"/>
</dbReference>
<dbReference type="SUPFAM" id="SSF100950">
    <property type="entry name" value="NagB/RpiA/CoA transferase-like"/>
    <property type="match status" value="1"/>
</dbReference>
<feature type="region of interest" description="Disordered" evidence="3">
    <location>
        <begin position="77"/>
        <end position="107"/>
    </location>
</feature>
<dbReference type="Proteomes" id="UP001157125">
    <property type="component" value="Unassembled WGS sequence"/>
</dbReference>
<keyword evidence="2" id="KW-0119">Carbohydrate metabolism</keyword>
<evidence type="ECO:0000256" key="1">
    <source>
        <dbReference type="ARBA" id="ARBA00022801"/>
    </source>
</evidence>
<keyword evidence="6" id="KW-1185">Reference proteome</keyword>
<gene>
    <name evidence="5" type="ORF">GCM10025876_25870</name>
</gene>
<dbReference type="PANTHER" id="PTHR11280">
    <property type="entry name" value="GLUCOSAMINE-6-PHOSPHATE ISOMERASE"/>
    <property type="match status" value="1"/>
</dbReference>
<keyword evidence="1" id="KW-0378">Hydrolase</keyword>
<dbReference type="EMBL" id="BSUN01000001">
    <property type="protein sequence ID" value="GMA36383.1"/>
    <property type="molecule type" value="Genomic_DNA"/>
</dbReference>
<proteinExistence type="predicted"/>
<dbReference type="Pfam" id="PF01182">
    <property type="entry name" value="Glucosamine_iso"/>
    <property type="match status" value="1"/>
</dbReference>
<feature type="domain" description="Glucosamine/galactosamine-6-phosphate isomerase" evidence="4">
    <location>
        <begin position="11"/>
        <end position="79"/>
    </location>
</feature>
<protein>
    <recommendedName>
        <fullName evidence="4">Glucosamine/galactosamine-6-phosphate isomerase domain-containing protein</fullName>
    </recommendedName>
</protein>
<evidence type="ECO:0000259" key="4">
    <source>
        <dbReference type="Pfam" id="PF01182"/>
    </source>
</evidence>
<reference evidence="6" key="1">
    <citation type="journal article" date="2019" name="Int. J. Syst. Evol. Microbiol.">
        <title>The Global Catalogue of Microorganisms (GCM) 10K type strain sequencing project: providing services to taxonomists for standard genome sequencing and annotation.</title>
        <authorList>
            <consortium name="The Broad Institute Genomics Platform"/>
            <consortium name="The Broad Institute Genome Sequencing Center for Infectious Disease"/>
            <person name="Wu L."/>
            <person name="Ma J."/>
        </authorList>
    </citation>
    <scope>NUCLEOTIDE SEQUENCE [LARGE SCALE GENOMIC DNA]</scope>
    <source>
        <strain evidence="6">NBRC 112299</strain>
    </source>
</reference>
<sequence length="107" mass="10842">MAEVLIVETKEAAGAVVADHIAAQVAANPAFTLGVATGSTPLPVYQALAAHAAAGVDFSAVTAFALDEYVGIAEDHPESLPLGHRTGGDGTAGPRPGSGSRARWHWQ</sequence>
<evidence type="ECO:0000256" key="2">
    <source>
        <dbReference type="ARBA" id="ARBA00023277"/>
    </source>
</evidence>
<organism evidence="5 6">
    <name type="scientific">Demequina litorisediminis</name>
    <dbReference type="NCBI Taxonomy" id="1849022"/>
    <lineage>
        <taxon>Bacteria</taxon>
        <taxon>Bacillati</taxon>
        <taxon>Actinomycetota</taxon>
        <taxon>Actinomycetes</taxon>
        <taxon>Micrococcales</taxon>
        <taxon>Demequinaceae</taxon>
        <taxon>Demequina</taxon>
    </lineage>
</organism>
<dbReference type="InterPro" id="IPR037171">
    <property type="entry name" value="NagB/RpiA_transferase-like"/>
</dbReference>
<accession>A0ABQ6IER7</accession>
<dbReference type="PANTHER" id="PTHR11280:SF5">
    <property type="entry name" value="GLUCOSAMINE-6-PHOSPHATE ISOMERASE"/>
    <property type="match status" value="1"/>
</dbReference>
<evidence type="ECO:0000313" key="5">
    <source>
        <dbReference type="EMBL" id="GMA36383.1"/>
    </source>
</evidence>
<dbReference type="InterPro" id="IPR004547">
    <property type="entry name" value="Glucosamine6P_isomerase"/>
</dbReference>
<name>A0ABQ6IER7_9MICO</name>
<evidence type="ECO:0000313" key="6">
    <source>
        <dbReference type="Proteomes" id="UP001157125"/>
    </source>
</evidence>
<dbReference type="Gene3D" id="3.40.50.1360">
    <property type="match status" value="1"/>
</dbReference>